<dbReference type="EMBL" id="LVVM01005449">
    <property type="protein sequence ID" value="OJA10528.1"/>
    <property type="molecule type" value="Genomic_DNA"/>
</dbReference>
<feature type="compositionally biased region" description="Basic and acidic residues" evidence="4">
    <location>
        <begin position="694"/>
        <end position="714"/>
    </location>
</feature>
<feature type="compositionally biased region" description="Low complexity" evidence="4">
    <location>
        <begin position="1252"/>
        <end position="1269"/>
    </location>
</feature>
<evidence type="ECO:0000256" key="2">
    <source>
        <dbReference type="ARBA" id="ARBA00023043"/>
    </source>
</evidence>
<dbReference type="PANTHER" id="PTHR24173">
    <property type="entry name" value="ANKYRIN REPEAT CONTAINING"/>
    <property type="match status" value="1"/>
</dbReference>
<dbReference type="SMART" id="SM00248">
    <property type="entry name" value="ANK"/>
    <property type="match status" value="3"/>
</dbReference>
<feature type="region of interest" description="Disordered" evidence="4">
    <location>
        <begin position="973"/>
        <end position="992"/>
    </location>
</feature>
<dbReference type="PROSITE" id="PS50088">
    <property type="entry name" value="ANK_REPEAT"/>
    <property type="match status" value="2"/>
</dbReference>
<feature type="region of interest" description="Disordered" evidence="4">
    <location>
        <begin position="255"/>
        <end position="323"/>
    </location>
</feature>
<keyword evidence="1" id="KW-0677">Repeat</keyword>
<organism evidence="5 6">
    <name type="scientific">Rhizopogon vesiculosus</name>
    <dbReference type="NCBI Taxonomy" id="180088"/>
    <lineage>
        <taxon>Eukaryota</taxon>
        <taxon>Fungi</taxon>
        <taxon>Dikarya</taxon>
        <taxon>Basidiomycota</taxon>
        <taxon>Agaricomycotina</taxon>
        <taxon>Agaricomycetes</taxon>
        <taxon>Agaricomycetidae</taxon>
        <taxon>Boletales</taxon>
        <taxon>Suillineae</taxon>
        <taxon>Rhizopogonaceae</taxon>
        <taxon>Rhizopogon</taxon>
    </lineage>
</organism>
<feature type="compositionally biased region" description="Low complexity" evidence="4">
    <location>
        <begin position="402"/>
        <end position="411"/>
    </location>
</feature>
<feature type="region of interest" description="Disordered" evidence="4">
    <location>
        <begin position="1020"/>
        <end position="1100"/>
    </location>
</feature>
<feature type="compositionally biased region" description="Acidic residues" evidence="4">
    <location>
        <begin position="724"/>
        <end position="733"/>
    </location>
</feature>
<feature type="region of interest" description="Disordered" evidence="4">
    <location>
        <begin position="354"/>
        <end position="609"/>
    </location>
</feature>
<feature type="compositionally biased region" description="Low complexity" evidence="4">
    <location>
        <begin position="1389"/>
        <end position="1415"/>
    </location>
</feature>
<evidence type="ECO:0000256" key="1">
    <source>
        <dbReference type="ARBA" id="ARBA00022737"/>
    </source>
</evidence>
<feature type="compositionally biased region" description="Basic and acidic residues" evidence="4">
    <location>
        <begin position="472"/>
        <end position="482"/>
    </location>
</feature>
<feature type="compositionally biased region" description="Polar residues" evidence="4">
    <location>
        <begin position="525"/>
        <end position="548"/>
    </location>
</feature>
<feature type="compositionally biased region" description="Low complexity" evidence="4">
    <location>
        <begin position="424"/>
        <end position="440"/>
    </location>
</feature>
<dbReference type="STRING" id="180088.A0A1J8QB47"/>
<feature type="repeat" description="ANK" evidence="3">
    <location>
        <begin position="864"/>
        <end position="896"/>
    </location>
</feature>
<evidence type="ECO:0000256" key="3">
    <source>
        <dbReference type="PROSITE-ProRule" id="PRU00023"/>
    </source>
</evidence>
<dbReference type="Proteomes" id="UP000183567">
    <property type="component" value="Unassembled WGS sequence"/>
</dbReference>
<feature type="compositionally biased region" description="Low complexity" evidence="4">
    <location>
        <begin position="368"/>
        <end position="389"/>
    </location>
</feature>
<dbReference type="Pfam" id="PF00023">
    <property type="entry name" value="Ank"/>
    <property type="match status" value="1"/>
</dbReference>
<dbReference type="InterPro" id="IPR036770">
    <property type="entry name" value="Ankyrin_rpt-contain_sf"/>
</dbReference>
<feature type="region of interest" description="Disordered" evidence="4">
    <location>
        <begin position="642"/>
        <end position="744"/>
    </location>
</feature>
<feature type="compositionally biased region" description="Polar residues" evidence="4">
    <location>
        <begin position="1031"/>
        <end position="1043"/>
    </location>
</feature>
<feature type="region of interest" description="Disordered" evidence="4">
    <location>
        <begin position="1"/>
        <end position="93"/>
    </location>
</feature>
<feature type="repeat" description="ANK" evidence="3">
    <location>
        <begin position="915"/>
        <end position="947"/>
    </location>
</feature>
<reference evidence="5 6" key="1">
    <citation type="submission" date="2016-03" db="EMBL/GenBank/DDBJ databases">
        <title>Comparative genomics of the ectomycorrhizal sister species Rhizopogon vinicolor and Rhizopogon vesiculosus (Basidiomycota: Boletales) reveals a divergence of the mating type B locus.</title>
        <authorList>
            <person name="Mujic A.B."/>
            <person name="Kuo A."/>
            <person name="Tritt A."/>
            <person name="Lipzen A."/>
            <person name="Chen C."/>
            <person name="Johnson J."/>
            <person name="Sharma A."/>
            <person name="Barry K."/>
            <person name="Grigoriev I.V."/>
            <person name="Spatafora J.W."/>
        </authorList>
    </citation>
    <scope>NUCLEOTIDE SEQUENCE [LARGE SCALE GENOMIC DNA]</scope>
    <source>
        <strain evidence="5 6">AM-OR11-056</strain>
    </source>
</reference>
<keyword evidence="6" id="KW-1185">Reference proteome</keyword>
<dbReference type="InterPro" id="IPR002110">
    <property type="entry name" value="Ankyrin_rpt"/>
</dbReference>
<dbReference type="PANTHER" id="PTHR24173:SF74">
    <property type="entry name" value="ANKYRIN REPEAT DOMAIN-CONTAINING PROTEIN 16"/>
    <property type="match status" value="1"/>
</dbReference>
<feature type="region of interest" description="Disordered" evidence="4">
    <location>
        <begin position="1252"/>
        <end position="1348"/>
    </location>
</feature>
<feature type="compositionally biased region" description="Polar residues" evidence="4">
    <location>
        <begin position="1162"/>
        <end position="1171"/>
    </location>
</feature>
<feature type="compositionally biased region" description="Low complexity" evidence="4">
    <location>
        <begin position="673"/>
        <end position="693"/>
    </location>
</feature>
<feature type="compositionally biased region" description="Pro residues" evidence="4">
    <location>
        <begin position="1130"/>
        <end position="1141"/>
    </location>
</feature>
<feature type="compositionally biased region" description="Pro residues" evidence="4">
    <location>
        <begin position="1627"/>
        <end position="1637"/>
    </location>
</feature>
<feature type="compositionally biased region" description="Low complexity" evidence="4">
    <location>
        <begin position="288"/>
        <end position="319"/>
    </location>
</feature>
<feature type="compositionally biased region" description="Basic residues" evidence="4">
    <location>
        <begin position="37"/>
        <end position="49"/>
    </location>
</feature>
<name>A0A1J8QB47_9AGAM</name>
<gene>
    <name evidence="5" type="ORF">AZE42_01696</name>
</gene>
<dbReference type="OrthoDB" id="194358at2759"/>
<feature type="compositionally biased region" description="Basic and acidic residues" evidence="4">
    <location>
        <begin position="974"/>
        <end position="992"/>
    </location>
</feature>
<dbReference type="Pfam" id="PF12796">
    <property type="entry name" value="Ank_2"/>
    <property type="match status" value="1"/>
</dbReference>
<feature type="compositionally biased region" description="Acidic residues" evidence="4">
    <location>
        <begin position="1319"/>
        <end position="1335"/>
    </location>
</feature>
<dbReference type="SUPFAM" id="SSF48403">
    <property type="entry name" value="Ankyrin repeat"/>
    <property type="match status" value="1"/>
</dbReference>
<dbReference type="Gene3D" id="1.25.40.20">
    <property type="entry name" value="Ankyrin repeat-containing domain"/>
    <property type="match status" value="1"/>
</dbReference>
<feature type="compositionally biased region" description="Low complexity" evidence="4">
    <location>
        <begin position="566"/>
        <end position="582"/>
    </location>
</feature>
<evidence type="ECO:0000313" key="6">
    <source>
        <dbReference type="Proteomes" id="UP000183567"/>
    </source>
</evidence>
<feature type="compositionally biased region" description="Polar residues" evidence="4">
    <location>
        <begin position="460"/>
        <end position="469"/>
    </location>
</feature>
<feature type="compositionally biased region" description="Low complexity" evidence="4">
    <location>
        <begin position="1569"/>
        <end position="1585"/>
    </location>
</feature>
<evidence type="ECO:0000313" key="5">
    <source>
        <dbReference type="EMBL" id="OJA10528.1"/>
    </source>
</evidence>
<accession>A0A1J8QB47</accession>
<dbReference type="PROSITE" id="PS50297">
    <property type="entry name" value="ANK_REP_REGION"/>
    <property type="match status" value="2"/>
</dbReference>
<keyword evidence="2 3" id="KW-0040">ANK repeat</keyword>
<feature type="compositionally biased region" description="Low complexity" evidence="4">
    <location>
        <begin position="1115"/>
        <end position="1129"/>
    </location>
</feature>
<sequence>MSQSSSPPPLHRAPPQNHDNDKPPSPRSSLAPSHAQSHSHSHSHSRSRSRSTTSKPISRSSSITSKPISRSSSTTSKPISRTNSHTAPTARELVQLLADAESNARDLRDDVSNLTSQLAFEQDRADDAERKTKEACVRFKDSNNARMTLQSEVARLTEELRLYKDALEQAQKEIFRAQGVIREVEERRRDAEEEAAKLRSKLRKINEEKLFEVAREEGRNQGLQEGLAMGKDMGYVQGRNKGYAQGRATLERYFTASSEEESRHSKDDSEDTEPPRTATTPRFQPEVISVISRPSSSIDHSGISRPRPRPQSRSVQTPPARNAMFSPANALHDATHDGWIPRADASLIIRLPPPHELQRRTPGPNSPSPLSGSPNSPLAALPVPLADPLMVPEPRSGTPVYAVPASDSSSSPRPPRRVRRRSSVADSMLSTRTSELELLSPPEHTSRSGGLNTIPEAIREQSTPSSKSMRATVEDHIDESDFVHVSAPRTSSDTSRIQRPPSIAPGSGPPTRSATRHSSASSSSGTVHITVQPPSRPASNISQITATGQRPYLLSPDDANRPVPLPSHSPSQAQPQPQTTPSMVPLPTGSTAPISLPDGQLPPGFVPIGAPTPYTASGVPLPQTSASGRVPFPYAGNAGAPSTPVAGRAASTSGPGRVASTPGPGPGRAASIPGQGRTTSTPGPGRTASTPGPGRDRQSEHEYEYVNVHDRDDQPVVIPPPSLSDDDDDESSSDTDTLTTRPRYRAAGSAASLYTGATGTGRYNAAGTGAGAVTGTPYMYARSPSVGGGGESNSRNLYMNAGMTPGIILLVIMLAPSRNHRVEAKFNVSTDFLHLGLHSAAVSGDIGLVQYALSHGQPVNSVLDGVLPLHAACAGGNDLVVELLIKHGADVNASRLPRRYSDRSRDSAAPIVGTSGATPLHFAAANGHASVVRTLLLHGAHPNRPDKHGITPEIIARQNGWIECADILANENQARARGENTPDSDGHSSRERCHPTIEHLESSLRKKLHFKRSIDHALSALKGSPDIDPSTRPSCFRSNSSEQDVPPPPDSIPAVVDSSGRRPSLPHVYDEPPQRPSLPKTSRRPRSAGTGAEATPPRKLNSKLSLLSLFKKSNIDGSSSSVTTVSEPPINSPPSSSPVPVPGTASPASNIANLPSPRIFPTQLSSSPRDTSTLDHRRRLESNAARDVNPWHRSASSSSTPGEDKDTFTESPYPTSASVRPGILRMHNRSSSSQGSQAASSSSSRIIRFDNASSTASSSLTATATRARSPPGLYDNRLRTLSMGSSAGGGPDTDRIPDTIEESPLIPYSPPPIFINAAELEEDEDEDEDEEEEEYGVPIAESAPDTMLTPDRAVSGVCVGVPAQFPFSINVPPPDDSGPASESRLRGDSVGSAGTTGTASTSTTTYTQSSSSDATWPLTPHFSGASPLISSRSMDVDTDMGPGSSPSPRVRRSHSNLGLGLDFSSISISSRADVEALVQRAQQSVLDMEADLEASRRRNEVGRTALSARLAMFGESLAIERMMKEQEEEEAYKFGSGTVNEHGHERSLLSTSRPGHSHGINGESAADPSLRIHISRSSSGSGASSEDQTTSGDIRRMPSGDMRQPMTALQDTQRTISDDTRRTRSPPVAPRHLPLPHPHTHQHPLPLPSPRTKKSLEAFAYTPPRAHTPDPFDADADAGVLAGMPLSRVSTAPTHARSPPTHAAARSVNKLSRMGFSSAEGYGHGYGYGWQPSPVPLGAMGSPPKQRFGGIRTIVRGFQGK</sequence>
<feature type="region of interest" description="Disordered" evidence="4">
    <location>
        <begin position="1115"/>
        <end position="1221"/>
    </location>
</feature>
<feature type="compositionally biased region" description="Low complexity" evidence="4">
    <location>
        <begin position="511"/>
        <end position="524"/>
    </location>
</feature>
<feature type="compositionally biased region" description="Polar residues" evidence="4">
    <location>
        <begin position="27"/>
        <end position="36"/>
    </location>
</feature>
<proteinExistence type="predicted"/>
<feature type="compositionally biased region" description="Low complexity" evidence="4">
    <location>
        <begin position="50"/>
        <end position="82"/>
    </location>
</feature>
<feature type="compositionally biased region" description="Polar residues" evidence="4">
    <location>
        <begin position="1209"/>
        <end position="1218"/>
    </location>
</feature>
<feature type="compositionally biased region" description="Polar residues" evidence="4">
    <location>
        <begin position="488"/>
        <end position="497"/>
    </location>
</feature>
<feature type="compositionally biased region" description="Pro residues" evidence="4">
    <location>
        <begin position="1"/>
        <end position="12"/>
    </location>
</feature>
<feature type="compositionally biased region" description="Basic and acidic residues" evidence="4">
    <location>
        <begin position="1172"/>
        <end position="1181"/>
    </location>
</feature>
<protein>
    <submittedName>
        <fullName evidence="5">Uncharacterized protein</fullName>
    </submittedName>
</protein>
<feature type="region of interest" description="Disordered" evidence="4">
    <location>
        <begin position="1366"/>
        <end position="1454"/>
    </location>
</feature>
<comment type="caution">
    <text evidence="5">The sequence shown here is derived from an EMBL/GenBank/DDBJ whole genome shotgun (WGS) entry which is preliminary data.</text>
</comment>
<feature type="region of interest" description="Disordered" evidence="4">
    <location>
        <begin position="1536"/>
        <end position="1645"/>
    </location>
</feature>
<evidence type="ECO:0000256" key="4">
    <source>
        <dbReference type="SAM" id="MobiDB-lite"/>
    </source>
</evidence>